<accession>A0A2N9GLJ2</accession>
<evidence type="ECO:0000259" key="6">
    <source>
        <dbReference type="Pfam" id="PF03931"/>
    </source>
</evidence>
<evidence type="ECO:0000256" key="1">
    <source>
        <dbReference type="ARBA" id="ARBA00004906"/>
    </source>
</evidence>
<dbReference type="Pfam" id="PF03931">
    <property type="entry name" value="Skp1_POZ"/>
    <property type="match status" value="1"/>
</dbReference>
<dbReference type="GO" id="GO:0009867">
    <property type="term" value="P:jasmonic acid mediated signaling pathway"/>
    <property type="evidence" value="ECO:0007669"/>
    <property type="project" value="UniProtKB-ARBA"/>
</dbReference>
<reference evidence="7" key="1">
    <citation type="submission" date="2018-02" db="EMBL/GenBank/DDBJ databases">
        <authorList>
            <person name="Cohen D.B."/>
            <person name="Kent A.D."/>
        </authorList>
    </citation>
    <scope>NUCLEOTIDE SEQUENCE</scope>
</reference>
<keyword evidence="3 4" id="KW-0833">Ubl conjugation pathway</keyword>
<evidence type="ECO:0000259" key="5">
    <source>
        <dbReference type="Pfam" id="PF01466"/>
    </source>
</evidence>
<dbReference type="InterPro" id="IPR036296">
    <property type="entry name" value="SKP1-like_dim_sf"/>
</dbReference>
<comment type="subunit">
    <text evidence="4">Part of a SCF (SKP1-cullin-F-box) protein ligase complex.</text>
</comment>
<feature type="domain" description="SKP1 component POZ" evidence="6">
    <location>
        <begin position="18"/>
        <end position="77"/>
    </location>
</feature>
<dbReference type="Gene3D" id="3.30.710.10">
    <property type="entry name" value="Potassium Channel Kv1.1, Chain A"/>
    <property type="match status" value="1"/>
</dbReference>
<evidence type="ECO:0000256" key="3">
    <source>
        <dbReference type="ARBA" id="ARBA00022786"/>
    </source>
</evidence>
<dbReference type="UniPathway" id="UPA00143"/>
<dbReference type="GO" id="GO:0006511">
    <property type="term" value="P:ubiquitin-dependent protein catabolic process"/>
    <property type="evidence" value="ECO:0007669"/>
    <property type="project" value="InterPro"/>
</dbReference>
<organism evidence="7">
    <name type="scientific">Fagus sylvatica</name>
    <name type="common">Beechnut</name>
    <dbReference type="NCBI Taxonomy" id="28930"/>
    <lineage>
        <taxon>Eukaryota</taxon>
        <taxon>Viridiplantae</taxon>
        <taxon>Streptophyta</taxon>
        <taxon>Embryophyta</taxon>
        <taxon>Tracheophyta</taxon>
        <taxon>Spermatophyta</taxon>
        <taxon>Magnoliopsida</taxon>
        <taxon>eudicotyledons</taxon>
        <taxon>Gunneridae</taxon>
        <taxon>Pentapetalae</taxon>
        <taxon>rosids</taxon>
        <taxon>fabids</taxon>
        <taxon>Fagales</taxon>
        <taxon>Fagaceae</taxon>
        <taxon>Fagus</taxon>
    </lineage>
</organism>
<evidence type="ECO:0000256" key="2">
    <source>
        <dbReference type="ARBA" id="ARBA00009993"/>
    </source>
</evidence>
<dbReference type="InterPro" id="IPR001232">
    <property type="entry name" value="SKP1-like"/>
</dbReference>
<name>A0A2N9GLJ2_FAGSY</name>
<dbReference type="InterPro" id="IPR016072">
    <property type="entry name" value="Skp1_comp_dimer"/>
</dbReference>
<dbReference type="SUPFAM" id="SSF81382">
    <property type="entry name" value="Skp1 dimerisation domain-like"/>
    <property type="match status" value="1"/>
</dbReference>
<evidence type="ECO:0000256" key="4">
    <source>
        <dbReference type="PIRNR" id="PIRNR028729"/>
    </source>
</evidence>
<dbReference type="Pfam" id="PF01466">
    <property type="entry name" value="Skp1"/>
    <property type="match status" value="1"/>
</dbReference>
<dbReference type="PANTHER" id="PTHR11165">
    <property type="entry name" value="SKP1"/>
    <property type="match status" value="1"/>
</dbReference>
<dbReference type="SUPFAM" id="SSF54695">
    <property type="entry name" value="POZ domain"/>
    <property type="match status" value="1"/>
</dbReference>
<dbReference type="GO" id="GO:0016567">
    <property type="term" value="P:protein ubiquitination"/>
    <property type="evidence" value="ECO:0007669"/>
    <property type="project" value="UniProtKB-UniRule"/>
</dbReference>
<dbReference type="PIRSF" id="PIRSF028729">
    <property type="entry name" value="E3_ubiquit_lig_SCF_Skp"/>
    <property type="match status" value="1"/>
</dbReference>
<comment type="function">
    <text evidence="4">Involved in ubiquitination and subsequent proteasomal degradation of target proteins. Together with CUL1, RBX1 and a F-box protein, it forms a SCF E3 ubiquitin ligase complex. The functional specificity of this complex depends on the type of F-box protein. In the SCF complex, it serves as an adapter that links the F-box protein to CUL1.</text>
</comment>
<dbReference type="InterPro" id="IPR011333">
    <property type="entry name" value="SKP1/BTB/POZ_sf"/>
</dbReference>
<proteinExistence type="inferred from homology"/>
<evidence type="ECO:0000313" key="7">
    <source>
        <dbReference type="EMBL" id="SPD03317.1"/>
    </source>
</evidence>
<comment type="similarity">
    <text evidence="2 4">Belongs to the SKP1 family.</text>
</comment>
<feature type="domain" description="SKP1 component dimerisation" evidence="5">
    <location>
        <begin position="139"/>
        <end position="186"/>
    </location>
</feature>
<dbReference type="InterPro" id="IPR016073">
    <property type="entry name" value="Skp1_comp_POZ"/>
</dbReference>
<sequence>MAEIGENPNPNPSETIKKTITLKTADGELFEVEEAVAMEFVTVKSYFEDDAVSESTAMPLPNVSGFALARVIAYCQRSLEIRAKLPPALAPDTEASEEEKEAERKVKEEMKEFETEFLKEESNEGIKELILAANYLNIKEMLEFLNQSVADRIKNKSVEYVRRFFGIESDYTPQEEAQLREEFAWAFEDVDED</sequence>
<comment type="pathway">
    <text evidence="1 4">Protein modification; protein ubiquitination.</text>
</comment>
<protein>
    <recommendedName>
        <fullName evidence="4">SKP1-like protein</fullName>
    </recommendedName>
</protein>
<dbReference type="SMART" id="SM00512">
    <property type="entry name" value="Skp1"/>
    <property type="match status" value="1"/>
</dbReference>
<dbReference type="AlphaFoldDB" id="A0A2N9GLJ2"/>
<gene>
    <name evidence="7" type="ORF">FSB_LOCUS31199</name>
</gene>
<dbReference type="InterPro" id="IPR016897">
    <property type="entry name" value="SKP1"/>
</dbReference>
<dbReference type="EMBL" id="OIVN01002402">
    <property type="protein sequence ID" value="SPD03317.1"/>
    <property type="molecule type" value="Genomic_DNA"/>
</dbReference>